<evidence type="ECO:0000313" key="5">
    <source>
        <dbReference type="EMBL" id="UTC29891.1"/>
    </source>
</evidence>
<dbReference type="CDD" id="cd00737">
    <property type="entry name" value="lyz_endolysin_autolysin"/>
    <property type="match status" value="1"/>
</dbReference>
<gene>
    <name evidence="5" type="ORF">BAJUN_02850</name>
</gene>
<evidence type="ECO:0000313" key="6">
    <source>
        <dbReference type="Proteomes" id="UP001057427"/>
    </source>
</evidence>
<organism evidence="5 6">
    <name type="scientific">Brevundimonas phage vB_BgoS-Bajun</name>
    <dbReference type="NCBI Taxonomy" id="2948594"/>
    <lineage>
        <taxon>Viruses</taxon>
        <taxon>Duplodnaviria</taxon>
        <taxon>Heunggongvirae</taxon>
        <taxon>Uroviricota</taxon>
        <taxon>Caudoviricetes</taxon>
        <taxon>Dolichocephalovirinae</taxon>
    </lineage>
</organism>
<dbReference type="GO" id="GO:0031640">
    <property type="term" value="P:killing of cells of another organism"/>
    <property type="evidence" value="ECO:0007669"/>
    <property type="project" value="UniProtKB-KW"/>
</dbReference>
<keyword evidence="6" id="KW-1185">Reference proteome</keyword>
<dbReference type="GO" id="GO:0042742">
    <property type="term" value="P:defense response to bacterium"/>
    <property type="evidence" value="ECO:0007669"/>
    <property type="project" value="UniProtKB-KW"/>
</dbReference>
<keyword evidence="1 4" id="KW-0929">Antimicrobial</keyword>
<keyword evidence="2 4" id="KW-0081">Bacteriolytic enzyme</keyword>
<evidence type="ECO:0000256" key="2">
    <source>
        <dbReference type="ARBA" id="ARBA00022638"/>
    </source>
</evidence>
<keyword evidence="3" id="KW-1035">Host cytoplasm</keyword>
<dbReference type="InterPro" id="IPR033907">
    <property type="entry name" value="Endolysin_autolysin"/>
</dbReference>
<dbReference type="EC" id="3.2.1.17" evidence="4"/>
<dbReference type="PANTHER" id="PTHR38107:SF3">
    <property type="entry name" value="LYSOZYME RRRD-RELATED"/>
    <property type="match status" value="1"/>
</dbReference>
<evidence type="ECO:0000256" key="3">
    <source>
        <dbReference type="ARBA" id="ARBA00023200"/>
    </source>
</evidence>
<dbReference type="GO" id="GO:0016998">
    <property type="term" value="P:cell wall macromolecule catabolic process"/>
    <property type="evidence" value="ECO:0007669"/>
    <property type="project" value="InterPro"/>
</dbReference>
<sequence length="225" mass="24540">MVPGFSKRVNPLMQVSANGLKLIQAWEGIEDGNPATVDLEPYICPAKVYTVGWGHVLTTPAGAQIDVDVFKPTRARQLAAEAMIRTFGKPAITMAEAEALLRRDVAKFERYVETAIGANNATPAQFDAMVSFTFNCGPANFNASSIKRLHLQGKRTVGDVSLSTMCRESKAKAATNTIPRAFCAWSNANKKWMLGLFRRRVSELLIYGGHDAATALRTAQNFKGC</sequence>
<name>A0A9E7N4T4_9CAUD</name>
<proteinExistence type="inferred from homology"/>
<dbReference type="GO" id="GO:0003796">
    <property type="term" value="F:lysozyme activity"/>
    <property type="evidence" value="ECO:0007669"/>
    <property type="project" value="UniProtKB-EC"/>
</dbReference>
<dbReference type="InterPro" id="IPR051018">
    <property type="entry name" value="Bacteriophage_GH24"/>
</dbReference>
<protein>
    <recommendedName>
        <fullName evidence="4">Lysozyme</fullName>
        <ecNumber evidence="4">3.2.1.17</ecNumber>
    </recommendedName>
</protein>
<reference evidence="5" key="1">
    <citation type="submission" date="2022-05" db="EMBL/GenBank/DDBJ databases">
        <authorList>
            <person name="Friedrich I."/>
            <person name="Poehlein A."/>
            <person name="Schneider D."/>
            <person name="Hertel R."/>
            <person name="Daniel R."/>
        </authorList>
    </citation>
    <scope>NUCLEOTIDE SEQUENCE</scope>
</reference>
<dbReference type="SUPFAM" id="SSF53955">
    <property type="entry name" value="Lysozyme-like"/>
    <property type="match status" value="1"/>
</dbReference>
<dbReference type="PANTHER" id="PTHR38107">
    <property type="match status" value="1"/>
</dbReference>
<dbReference type="GO" id="GO:0009253">
    <property type="term" value="P:peptidoglycan catabolic process"/>
    <property type="evidence" value="ECO:0007669"/>
    <property type="project" value="InterPro"/>
</dbReference>
<accession>A0A9E7N4T4</accession>
<keyword evidence="4" id="KW-0326">Glycosidase</keyword>
<comment type="catalytic activity">
    <reaction evidence="4">
        <text>Hydrolysis of (1-&gt;4)-beta-linkages between N-acetylmuramic acid and N-acetyl-D-glucosamine residues in a peptidoglycan and between N-acetyl-D-glucosamine residues in chitodextrins.</text>
        <dbReference type="EC" id="3.2.1.17"/>
    </reaction>
</comment>
<dbReference type="Gene3D" id="1.10.530.40">
    <property type="match status" value="1"/>
</dbReference>
<dbReference type="Proteomes" id="UP001057427">
    <property type="component" value="Segment"/>
</dbReference>
<evidence type="ECO:0000256" key="4">
    <source>
        <dbReference type="RuleBase" id="RU003788"/>
    </source>
</evidence>
<dbReference type="Pfam" id="PF00959">
    <property type="entry name" value="Phage_lysozyme"/>
    <property type="match status" value="1"/>
</dbReference>
<keyword evidence="4" id="KW-0378">Hydrolase</keyword>
<dbReference type="InterPro" id="IPR002196">
    <property type="entry name" value="Glyco_hydro_24"/>
</dbReference>
<dbReference type="InterPro" id="IPR023346">
    <property type="entry name" value="Lysozyme-like_dom_sf"/>
</dbReference>
<dbReference type="InterPro" id="IPR023347">
    <property type="entry name" value="Lysozyme_dom_sf"/>
</dbReference>
<comment type="similarity">
    <text evidence="4">Belongs to the glycosyl hydrolase 24 family.</text>
</comment>
<dbReference type="EMBL" id="ON529858">
    <property type="protein sequence ID" value="UTC29891.1"/>
    <property type="molecule type" value="Genomic_DNA"/>
</dbReference>
<evidence type="ECO:0000256" key="1">
    <source>
        <dbReference type="ARBA" id="ARBA00022529"/>
    </source>
</evidence>